<dbReference type="RefSeq" id="XP_033665545.1">
    <property type="nucleotide sequence ID" value="XM_033807522.1"/>
</dbReference>
<dbReference type="GeneID" id="54560794"/>
<evidence type="ECO:0000313" key="1">
    <source>
        <dbReference type="EMBL" id="KAF2164656.1"/>
    </source>
</evidence>
<keyword evidence="2" id="KW-1185">Reference proteome</keyword>
<gene>
    <name evidence="1" type="ORF">M409DRAFT_25050</name>
</gene>
<evidence type="ECO:0000313" key="2">
    <source>
        <dbReference type="Proteomes" id="UP000799537"/>
    </source>
</evidence>
<dbReference type="EMBL" id="ML993603">
    <property type="protein sequence ID" value="KAF2164656.1"/>
    <property type="molecule type" value="Genomic_DNA"/>
</dbReference>
<reference evidence="1" key="1">
    <citation type="journal article" date="2020" name="Stud. Mycol.">
        <title>101 Dothideomycetes genomes: a test case for predicting lifestyles and emergence of pathogens.</title>
        <authorList>
            <person name="Haridas S."/>
            <person name="Albert R."/>
            <person name="Binder M."/>
            <person name="Bloem J."/>
            <person name="Labutti K."/>
            <person name="Salamov A."/>
            <person name="Andreopoulos B."/>
            <person name="Baker S."/>
            <person name="Barry K."/>
            <person name="Bills G."/>
            <person name="Bluhm B."/>
            <person name="Cannon C."/>
            <person name="Castanera R."/>
            <person name="Culley D."/>
            <person name="Daum C."/>
            <person name="Ezra D."/>
            <person name="Gonzalez J."/>
            <person name="Henrissat B."/>
            <person name="Kuo A."/>
            <person name="Liang C."/>
            <person name="Lipzen A."/>
            <person name="Lutzoni F."/>
            <person name="Magnuson J."/>
            <person name="Mondo S."/>
            <person name="Nolan M."/>
            <person name="Ohm R."/>
            <person name="Pangilinan J."/>
            <person name="Park H.-J."/>
            <person name="Ramirez L."/>
            <person name="Alfaro M."/>
            <person name="Sun H."/>
            <person name="Tritt A."/>
            <person name="Yoshinaga Y."/>
            <person name="Zwiers L.-H."/>
            <person name="Turgeon B."/>
            <person name="Goodwin S."/>
            <person name="Spatafora J."/>
            <person name="Crous P."/>
            <person name="Grigoriev I."/>
        </authorList>
    </citation>
    <scope>NUCLEOTIDE SEQUENCE</scope>
    <source>
        <strain evidence="1">ATCC 36951</strain>
    </source>
</reference>
<accession>A0A6A6CGW1</accession>
<proteinExistence type="predicted"/>
<dbReference type="AlphaFoldDB" id="A0A6A6CGW1"/>
<protein>
    <submittedName>
        <fullName evidence="1">Uncharacterized protein</fullName>
    </submittedName>
</protein>
<sequence>MEPEVRSMFKFSVVYNAPHCGVRARNTGLFRILREKMWLQYADRSADISETLDSIELLNFDSARHTVREIILPSMVLRDHLTVQLVLELSPVKPNGRLYASSSDGEWTCFRMDAEFEAIWGDLNCVQICLELVEEGWMVETHRFDLLALQDGRIALPDGHVVGSNGGVDGACAWRQRP</sequence>
<name>A0A6A6CGW1_ZASCE</name>
<organism evidence="1 2">
    <name type="scientific">Zasmidium cellare ATCC 36951</name>
    <dbReference type="NCBI Taxonomy" id="1080233"/>
    <lineage>
        <taxon>Eukaryota</taxon>
        <taxon>Fungi</taxon>
        <taxon>Dikarya</taxon>
        <taxon>Ascomycota</taxon>
        <taxon>Pezizomycotina</taxon>
        <taxon>Dothideomycetes</taxon>
        <taxon>Dothideomycetidae</taxon>
        <taxon>Mycosphaerellales</taxon>
        <taxon>Mycosphaerellaceae</taxon>
        <taxon>Zasmidium</taxon>
    </lineage>
</organism>
<dbReference type="Proteomes" id="UP000799537">
    <property type="component" value="Unassembled WGS sequence"/>
</dbReference>